<dbReference type="GO" id="GO:0030246">
    <property type="term" value="F:carbohydrate binding"/>
    <property type="evidence" value="ECO:0007669"/>
    <property type="project" value="InterPro"/>
</dbReference>
<sequence>MCALYLHRIYRNFVNTQLLMVYNLQTFIFQNIDKIIFLVYNYDHRNHHRTTYNNTDILDKNNFFTFQITRDHYLQLFNYRYIDNFIYQKEATMKKFIDDPRLIFKCCSLYYDDQLSQQDISEHLGVSRPSVSRMLKLGKEQGFVKIEVTNPYNIKFGKLERELEKKYGLLEAAIADSSPVEATNERISLSVSKETVNFLIRTLEDGDVVGVSMGMTLQNVLRAARQLEEPIRCKFVPILGGLGVSRLDIHSNYIASEFARLFGGDCVQFFSPAIFSDVNVLEGFLKEESVQSVLRLYRSISTIIMGIGIPQRGGSTLMETGYVSGETLDKFVEAGAVGDILLQFYDQDGHCDQFMSFNRRVAGMPIEQLKKVQKRIGIAGGAGKALAVRGAIRGGFINTLVTDFDCATALLAL</sequence>
<dbReference type="PANTHER" id="PTHR34294">
    <property type="entry name" value="TRANSCRIPTIONAL REGULATOR-RELATED"/>
    <property type="match status" value="1"/>
</dbReference>
<protein>
    <submittedName>
        <fullName evidence="6">DNA-binding transcriptional regulator LsrR, DeoR family</fullName>
    </submittedName>
</protein>
<dbReference type="InterPro" id="IPR037171">
    <property type="entry name" value="NagB/RpiA_transferase-like"/>
</dbReference>
<name>A0A1H8XT94_9FIRM</name>
<dbReference type="STRING" id="112903.SAMN04490178_12828"/>
<keyword evidence="2" id="KW-0805">Transcription regulation</keyword>
<evidence type="ECO:0000256" key="2">
    <source>
        <dbReference type="ARBA" id="ARBA00023015"/>
    </source>
</evidence>
<evidence type="ECO:0000256" key="3">
    <source>
        <dbReference type="ARBA" id="ARBA00023125"/>
    </source>
</evidence>
<organism evidence="6 7">
    <name type="scientific">Propionispora vibrioides</name>
    <dbReference type="NCBI Taxonomy" id="112903"/>
    <lineage>
        <taxon>Bacteria</taxon>
        <taxon>Bacillati</taxon>
        <taxon>Bacillota</taxon>
        <taxon>Negativicutes</taxon>
        <taxon>Selenomonadales</taxon>
        <taxon>Sporomusaceae</taxon>
        <taxon>Propionispora</taxon>
    </lineage>
</organism>
<gene>
    <name evidence="6" type="ORF">SAMN04490178_12828</name>
</gene>
<reference evidence="6 7" key="1">
    <citation type="submission" date="2016-10" db="EMBL/GenBank/DDBJ databases">
        <authorList>
            <person name="de Groot N.N."/>
        </authorList>
    </citation>
    <scope>NUCLEOTIDE SEQUENCE [LARGE SCALE GENOMIC DNA]</scope>
    <source>
        <strain evidence="6 7">DSM 13305</strain>
    </source>
</reference>
<evidence type="ECO:0000313" key="6">
    <source>
        <dbReference type="EMBL" id="SEP42558.1"/>
    </source>
</evidence>
<dbReference type="InterPro" id="IPR051054">
    <property type="entry name" value="SorC_transcr_regulators"/>
</dbReference>
<dbReference type="Gene3D" id="3.40.50.1360">
    <property type="match status" value="1"/>
</dbReference>
<dbReference type="Pfam" id="PF04198">
    <property type="entry name" value="Sugar-bind"/>
    <property type="match status" value="1"/>
</dbReference>
<proteinExistence type="inferred from homology"/>
<dbReference type="Gene3D" id="1.10.10.60">
    <property type="entry name" value="Homeodomain-like"/>
    <property type="match status" value="1"/>
</dbReference>
<evidence type="ECO:0000313" key="7">
    <source>
        <dbReference type="Proteomes" id="UP000198847"/>
    </source>
</evidence>
<accession>A0A1H8XT94</accession>
<dbReference type="EMBL" id="FODY01000028">
    <property type="protein sequence ID" value="SEP42558.1"/>
    <property type="molecule type" value="Genomic_DNA"/>
</dbReference>
<dbReference type="PANTHER" id="PTHR34294:SF1">
    <property type="entry name" value="TRANSCRIPTIONAL REGULATOR LSRR"/>
    <property type="match status" value="1"/>
</dbReference>
<keyword evidence="7" id="KW-1185">Reference proteome</keyword>
<evidence type="ECO:0000256" key="1">
    <source>
        <dbReference type="ARBA" id="ARBA00010466"/>
    </source>
</evidence>
<dbReference type="Proteomes" id="UP000198847">
    <property type="component" value="Unassembled WGS sequence"/>
</dbReference>
<dbReference type="AlphaFoldDB" id="A0A1H8XT94"/>
<evidence type="ECO:0000256" key="4">
    <source>
        <dbReference type="ARBA" id="ARBA00023163"/>
    </source>
</evidence>
<keyword evidence="3 6" id="KW-0238">DNA-binding</keyword>
<keyword evidence="4" id="KW-0804">Transcription</keyword>
<dbReference type="SUPFAM" id="SSF100950">
    <property type="entry name" value="NagB/RpiA/CoA transferase-like"/>
    <property type="match status" value="1"/>
</dbReference>
<dbReference type="SUPFAM" id="SSF46785">
    <property type="entry name" value="Winged helix' DNA-binding domain"/>
    <property type="match status" value="1"/>
</dbReference>
<dbReference type="GO" id="GO:0003677">
    <property type="term" value="F:DNA binding"/>
    <property type="evidence" value="ECO:0007669"/>
    <property type="project" value="UniProtKB-KW"/>
</dbReference>
<dbReference type="InterPro" id="IPR007324">
    <property type="entry name" value="Sugar-bd_dom_put"/>
</dbReference>
<comment type="similarity">
    <text evidence="1">Belongs to the SorC transcriptional regulatory family.</text>
</comment>
<dbReference type="InterPro" id="IPR036390">
    <property type="entry name" value="WH_DNA-bd_sf"/>
</dbReference>
<dbReference type="GO" id="GO:0003700">
    <property type="term" value="F:DNA-binding transcription factor activity"/>
    <property type="evidence" value="ECO:0007669"/>
    <property type="project" value="InterPro"/>
</dbReference>
<evidence type="ECO:0000259" key="5">
    <source>
        <dbReference type="Pfam" id="PF04198"/>
    </source>
</evidence>
<feature type="domain" description="Sugar-binding" evidence="5">
    <location>
        <begin position="158"/>
        <end position="412"/>
    </location>
</feature>